<dbReference type="GO" id="GO:0030659">
    <property type="term" value="C:cytoplasmic vesicle membrane"/>
    <property type="evidence" value="ECO:0007669"/>
    <property type="project" value="TreeGrafter"/>
</dbReference>
<dbReference type="GO" id="GO:0006897">
    <property type="term" value="P:endocytosis"/>
    <property type="evidence" value="ECO:0007669"/>
    <property type="project" value="TreeGrafter"/>
</dbReference>
<proteinExistence type="predicted"/>
<keyword evidence="1" id="KW-0472">Membrane</keyword>
<name>A0A1I7XNZ1_HETBA</name>
<keyword evidence="1" id="KW-1133">Transmembrane helix</keyword>
<dbReference type="PANTHER" id="PTHR10796:SF92">
    <property type="entry name" value="PATCHED-RELATED, ISOFORM A"/>
    <property type="match status" value="1"/>
</dbReference>
<protein>
    <submittedName>
        <fullName evidence="3">SSD domain-containing protein</fullName>
    </submittedName>
</protein>
<feature type="transmembrane region" description="Helical" evidence="1">
    <location>
        <begin position="139"/>
        <end position="161"/>
    </location>
</feature>
<dbReference type="AlphaFoldDB" id="A0A1I7XNZ1"/>
<evidence type="ECO:0000313" key="2">
    <source>
        <dbReference type="Proteomes" id="UP000095283"/>
    </source>
</evidence>
<sequence length="223" mass="25804">MMAAHYLFSHEEDPWMDDVKWATDASGHNYIRAFRFLVGMRDISSTTNQQEATSTFREVAARYPAYNVTTFMPLWLFTDQYALVVPNTVQDIIIAVLCMLFIAFLLIPQPFCALWVAFTIGSIDLGVLGYMTLWDVNLVHYNCFFCCIIYYLFSIPSLDFYGSKKSIFQVHSVTALARNGGNILDHEFAEAVFRLDQYIQNRLEIEIITFLYFIPITIWNGIF</sequence>
<reference evidence="3" key="1">
    <citation type="submission" date="2016-11" db="UniProtKB">
        <authorList>
            <consortium name="WormBaseParasite"/>
        </authorList>
    </citation>
    <scope>IDENTIFICATION</scope>
</reference>
<feature type="transmembrane region" description="Helical" evidence="1">
    <location>
        <begin position="203"/>
        <end position="222"/>
    </location>
</feature>
<feature type="transmembrane region" description="Helical" evidence="1">
    <location>
        <begin position="114"/>
        <end position="133"/>
    </location>
</feature>
<organism evidence="2 3">
    <name type="scientific">Heterorhabditis bacteriophora</name>
    <name type="common">Entomopathogenic nematode worm</name>
    <dbReference type="NCBI Taxonomy" id="37862"/>
    <lineage>
        <taxon>Eukaryota</taxon>
        <taxon>Metazoa</taxon>
        <taxon>Ecdysozoa</taxon>
        <taxon>Nematoda</taxon>
        <taxon>Chromadorea</taxon>
        <taxon>Rhabditida</taxon>
        <taxon>Rhabditina</taxon>
        <taxon>Rhabditomorpha</taxon>
        <taxon>Strongyloidea</taxon>
        <taxon>Heterorhabditidae</taxon>
        <taxon>Heterorhabditis</taxon>
    </lineage>
</organism>
<dbReference type="Proteomes" id="UP000095283">
    <property type="component" value="Unplaced"/>
</dbReference>
<dbReference type="Gene3D" id="1.20.1640.10">
    <property type="entry name" value="Multidrug efflux transporter AcrB transmembrane domain"/>
    <property type="match status" value="1"/>
</dbReference>
<dbReference type="GO" id="GO:0018996">
    <property type="term" value="P:molting cycle, collagen and cuticulin-based cuticle"/>
    <property type="evidence" value="ECO:0007669"/>
    <property type="project" value="TreeGrafter"/>
</dbReference>
<keyword evidence="2" id="KW-1185">Reference proteome</keyword>
<dbReference type="GO" id="GO:0005886">
    <property type="term" value="C:plasma membrane"/>
    <property type="evidence" value="ECO:0007669"/>
    <property type="project" value="TreeGrafter"/>
</dbReference>
<dbReference type="PANTHER" id="PTHR10796">
    <property type="entry name" value="PATCHED-RELATED"/>
    <property type="match status" value="1"/>
</dbReference>
<accession>A0A1I7XNZ1</accession>
<evidence type="ECO:0000313" key="3">
    <source>
        <dbReference type="WBParaSite" id="Hba_19060"/>
    </source>
</evidence>
<feature type="transmembrane region" description="Helical" evidence="1">
    <location>
        <begin position="81"/>
        <end position="107"/>
    </location>
</feature>
<dbReference type="WBParaSite" id="Hba_19060">
    <property type="protein sequence ID" value="Hba_19060"/>
    <property type="gene ID" value="Hba_19060"/>
</dbReference>
<dbReference type="SUPFAM" id="SSF82866">
    <property type="entry name" value="Multidrug efflux transporter AcrB transmembrane domain"/>
    <property type="match status" value="1"/>
</dbReference>
<evidence type="ECO:0000256" key="1">
    <source>
        <dbReference type="SAM" id="Phobius"/>
    </source>
</evidence>
<keyword evidence="1" id="KW-0812">Transmembrane</keyword>
<dbReference type="InterPro" id="IPR051697">
    <property type="entry name" value="Patched_domain-protein"/>
</dbReference>